<protein>
    <recommendedName>
        <fullName evidence="4">SHSP domain-containing protein</fullName>
    </recommendedName>
</protein>
<dbReference type="InterPro" id="IPR002068">
    <property type="entry name" value="A-crystallin/Hsp20_dom"/>
</dbReference>
<comment type="similarity">
    <text evidence="2 3">Belongs to the small heat shock protein (HSP20) family.</text>
</comment>
<comment type="caution">
    <text evidence="5">The sequence shown here is derived from an EMBL/GenBank/DDBJ whole genome shotgun (WGS) entry which is preliminary data.</text>
</comment>
<evidence type="ECO:0000313" key="6">
    <source>
        <dbReference type="Proteomes" id="UP001318860"/>
    </source>
</evidence>
<accession>A0ABR0UZ03</accession>
<dbReference type="Pfam" id="PF00011">
    <property type="entry name" value="HSP20"/>
    <property type="match status" value="1"/>
</dbReference>
<gene>
    <name evidence="5" type="ORF">DH2020_038272</name>
</gene>
<evidence type="ECO:0000256" key="1">
    <source>
        <dbReference type="ARBA" id="ARBA00023016"/>
    </source>
</evidence>
<organism evidence="5 6">
    <name type="scientific">Rehmannia glutinosa</name>
    <name type="common">Chinese foxglove</name>
    <dbReference type="NCBI Taxonomy" id="99300"/>
    <lineage>
        <taxon>Eukaryota</taxon>
        <taxon>Viridiplantae</taxon>
        <taxon>Streptophyta</taxon>
        <taxon>Embryophyta</taxon>
        <taxon>Tracheophyta</taxon>
        <taxon>Spermatophyta</taxon>
        <taxon>Magnoliopsida</taxon>
        <taxon>eudicotyledons</taxon>
        <taxon>Gunneridae</taxon>
        <taxon>Pentapetalae</taxon>
        <taxon>asterids</taxon>
        <taxon>lamiids</taxon>
        <taxon>Lamiales</taxon>
        <taxon>Orobanchaceae</taxon>
        <taxon>Rehmannieae</taxon>
        <taxon>Rehmannia</taxon>
    </lineage>
</organism>
<reference evidence="5 6" key="1">
    <citation type="journal article" date="2021" name="Comput. Struct. Biotechnol. J.">
        <title>De novo genome assembly of the potent medicinal plant Rehmannia glutinosa using nanopore technology.</title>
        <authorList>
            <person name="Ma L."/>
            <person name="Dong C."/>
            <person name="Song C."/>
            <person name="Wang X."/>
            <person name="Zheng X."/>
            <person name="Niu Y."/>
            <person name="Chen S."/>
            <person name="Feng W."/>
        </authorList>
    </citation>
    <scope>NUCLEOTIDE SEQUENCE [LARGE SCALE GENOMIC DNA]</scope>
    <source>
        <strain evidence="5">DH-2019</strain>
    </source>
</reference>
<name>A0ABR0UZ03_REHGL</name>
<evidence type="ECO:0000259" key="4">
    <source>
        <dbReference type="PROSITE" id="PS01031"/>
    </source>
</evidence>
<dbReference type="SUPFAM" id="SSF49764">
    <property type="entry name" value="HSP20-like chaperones"/>
    <property type="match status" value="1"/>
</dbReference>
<dbReference type="PANTHER" id="PTHR46733">
    <property type="entry name" value="26.5 KDA HEAT SHOCK PROTEIN, MITOCHONDRIAL"/>
    <property type="match status" value="1"/>
</dbReference>
<dbReference type="CDD" id="cd06464">
    <property type="entry name" value="ACD_sHsps-like"/>
    <property type="match status" value="1"/>
</dbReference>
<dbReference type="InterPro" id="IPR044587">
    <property type="entry name" value="HSP21-like"/>
</dbReference>
<evidence type="ECO:0000313" key="5">
    <source>
        <dbReference type="EMBL" id="KAK6127970.1"/>
    </source>
</evidence>
<sequence>MALARLALKNLQQKASSSSSSLFSRNYVAQINSPAQKQRSWGSQLLRGLSSTAEEKPSAATHEVAVADGGGKKSKLFPRRRSRRGLWRRNNRDFAPALWEFFPSGLGNALVQATENMNKLIENLSPWHLTGRAKEHDDGYKLRYEMPGLAKEDVKITVEDGVLSIRGEHKEEEEEGSDDEYWSAKSYGYYNTSILLPEDAKVDEIKAEMKDGVLNIVIPKSEKAKKDVKEVQVQ</sequence>
<dbReference type="Gene3D" id="2.60.40.790">
    <property type="match status" value="1"/>
</dbReference>
<dbReference type="Proteomes" id="UP001318860">
    <property type="component" value="Unassembled WGS sequence"/>
</dbReference>
<dbReference type="InterPro" id="IPR008978">
    <property type="entry name" value="HSP20-like_chaperone"/>
</dbReference>
<feature type="domain" description="SHSP" evidence="4">
    <location>
        <begin position="118"/>
        <end position="234"/>
    </location>
</feature>
<evidence type="ECO:0000256" key="3">
    <source>
        <dbReference type="RuleBase" id="RU003616"/>
    </source>
</evidence>
<evidence type="ECO:0000256" key="2">
    <source>
        <dbReference type="PROSITE-ProRule" id="PRU00285"/>
    </source>
</evidence>
<keyword evidence="1" id="KW-0346">Stress response</keyword>
<dbReference type="EMBL" id="JABTTQ020001841">
    <property type="protein sequence ID" value="KAK6127970.1"/>
    <property type="molecule type" value="Genomic_DNA"/>
</dbReference>
<proteinExistence type="inferred from homology"/>
<dbReference type="PROSITE" id="PS01031">
    <property type="entry name" value="SHSP"/>
    <property type="match status" value="1"/>
</dbReference>
<dbReference type="PANTHER" id="PTHR46733:SF3">
    <property type="entry name" value="26.5 KDA HEAT SHOCK PROTEIN, MITOCHONDRIAL"/>
    <property type="match status" value="1"/>
</dbReference>
<keyword evidence="6" id="KW-1185">Reference proteome</keyword>